<protein>
    <recommendedName>
        <fullName evidence="4">Protein kinase domain-containing protein</fullName>
    </recommendedName>
</protein>
<evidence type="ECO:0000313" key="2">
    <source>
        <dbReference type="EMBL" id="KAI5065219.1"/>
    </source>
</evidence>
<reference evidence="2" key="1">
    <citation type="submission" date="2021-01" db="EMBL/GenBank/DDBJ databases">
        <title>Adiantum capillus-veneris genome.</title>
        <authorList>
            <person name="Fang Y."/>
            <person name="Liao Q."/>
        </authorList>
    </citation>
    <scope>NUCLEOTIDE SEQUENCE</scope>
    <source>
        <strain evidence="2">H3</strain>
        <tissue evidence="2">Leaf</tissue>
    </source>
</reference>
<evidence type="ECO:0000313" key="3">
    <source>
        <dbReference type="Proteomes" id="UP000886520"/>
    </source>
</evidence>
<name>A0A9D4UDD8_ADICA</name>
<dbReference type="EMBL" id="JABFUD020000019">
    <property type="protein sequence ID" value="KAI5065219.1"/>
    <property type="molecule type" value="Genomic_DNA"/>
</dbReference>
<keyword evidence="3" id="KW-1185">Reference proteome</keyword>
<feature type="region of interest" description="Disordered" evidence="1">
    <location>
        <begin position="141"/>
        <end position="167"/>
    </location>
</feature>
<gene>
    <name evidence="2" type="ORF">GOP47_0019914</name>
</gene>
<dbReference type="AlphaFoldDB" id="A0A9D4UDD8"/>
<feature type="compositionally biased region" description="Polar residues" evidence="1">
    <location>
        <begin position="141"/>
        <end position="151"/>
    </location>
</feature>
<feature type="compositionally biased region" description="Polar residues" evidence="1">
    <location>
        <begin position="77"/>
        <end position="97"/>
    </location>
</feature>
<evidence type="ECO:0000256" key="1">
    <source>
        <dbReference type="SAM" id="MobiDB-lite"/>
    </source>
</evidence>
<evidence type="ECO:0008006" key="4">
    <source>
        <dbReference type="Google" id="ProtNLM"/>
    </source>
</evidence>
<proteinExistence type="predicted"/>
<feature type="compositionally biased region" description="Pro residues" evidence="1">
    <location>
        <begin position="158"/>
        <end position="167"/>
    </location>
</feature>
<sequence length="219" mass="23216">MQVHPPIHGLNKEDWKPQNDMVVMAHHVLFAECAKLAHNSVKGDIYSYGVVLLCMLIVLRRPPDSGAGRGRGMTLPSWMSGSNASSNGVHLATNNAPPSAPGFGQQPFLQSSSQQFLPGVGPPPGMMPGMGNHYLQFAQRPSQSLPPSVNFSQQQRPSPGPPQPLLPPNAVAVTVTAPAPAPAVVGVTPTFQDACITIARTSEKGTSLTVMLEKRTTTK</sequence>
<dbReference type="Proteomes" id="UP000886520">
    <property type="component" value="Chromosome 19"/>
</dbReference>
<comment type="caution">
    <text evidence="2">The sequence shown here is derived from an EMBL/GenBank/DDBJ whole genome shotgun (WGS) entry which is preliminary data.</text>
</comment>
<feature type="region of interest" description="Disordered" evidence="1">
    <location>
        <begin position="65"/>
        <end position="105"/>
    </location>
</feature>
<organism evidence="2 3">
    <name type="scientific">Adiantum capillus-veneris</name>
    <name type="common">Maidenhair fern</name>
    <dbReference type="NCBI Taxonomy" id="13818"/>
    <lineage>
        <taxon>Eukaryota</taxon>
        <taxon>Viridiplantae</taxon>
        <taxon>Streptophyta</taxon>
        <taxon>Embryophyta</taxon>
        <taxon>Tracheophyta</taxon>
        <taxon>Polypodiopsida</taxon>
        <taxon>Polypodiidae</taxon>
        <taxon>Polypodiales</taxon>
        <taxon>Pteridineae</taxon>
        <taxon>Pteridaceae</taxon>
        <taxon>Vittarioideae</taxon>
        <taxon>Adiantum</taxon>
    </lineage>
</organism>
<accession>A0A9D4UDD8</accession>